<sequence length="157" mass="17688">MKRNAGKFSCGLLTLRGGVGDQRPEGAKKDGREEELPCGLLFLRRNGRCKETKARERDTHTHKATFGSAVRRSRYPYRWRCVCAVRLLGWATGQNCALTPWLILNLACVCVYACGGNLVDELCGRACVCKFSHNGRDDITKSSFGLFFLLETPWRRL</sequence>
<protein>
    <submittedName>
        <fullName evidence="1">Uncharacterized protein</fullName>
    </submittedName>
</protein>
<evidence type="ECO:0000313" key="2">
    <source>
        <dbReference type="Proteomes" id="UP000774617"/>
    </source>
</evidence>
<gene>
    <name evidence="1" type="ORF">B0J12DRAFT_266136</name>
</gene>
<dbReference type="Proteomes" id="UP000774617">
    <property type="component" value="Unassembled WGS sequence"/>
</dbReference>
<name>A0ABQ8G1B4_9PEZI</name>
<evidence type="ECO:0000313" key="1">
    <source>
        <dbReference type="EMBL" id="KAH7036446.1"/>
    </source>
</evidence>
<proteinExistence type="predicted"/>
<dbReference type="EMBL" id="JAGTJR010000035">
    <property type="protein sequence ID" value="KAH7036446.1"/>
    <property type="molecule type" value="Genomic_DNA"/>
</dbReference>
<keyword evidence="2" id="KW-1185">Reference proteome</keyword>
<reference evidence="1 2" key="1">
    <citation type="journal article" date="2021" name="Nat. Commun.">
        <title>Genetic determinants of endophytism in the Arabidopsis root mycobiome.</title>
        <authorList>
            <person name="Mesny F."/>
            <person name="Miyauchi S."/>
            <person name="Thiergart T."/>
            <person name="Pickel B."/>
            <person name="Atanasova L."/>
            <person name="Karlsson M."/>
            <person name="Huettel B."/>
            <person name="Barry K.W."/>
            <person name="Haridas S."/>
            <person name="Chen C."/>
            <person name="Bauer D."/>
            <person name="Andreopoulos W."/>
            <person name="Pangilinan J."/>
            <person name="LaButti K."/>
            <person name="Riley R."/>
            <person name="Lipzen A."/>
            <person name="Clum A."/>
            <person name="Drula E."/>
            <person name="Henrissat B."/>
            <person name="Kohler A."/>
            <person name="Grigoriev I.V."/>
            <person name="Martin F.M."/>
            <person name="Hacquard S."/>
        </authorList>
    </citation>
    <scope>NUCLEOTIDE SEQUENCE [LARGE SCALE GENOMIC DNA]</scope>
    <source>
        <strain evidence="1 2">MPI-SDFR-AT-0080</strain>
    </source>
</reference>
<organism evidence="1 2">
    <name type="scientific">Macrophomina phaseolina</name>
    <dbReference type="NCBI Taxonomy" id="35725"/>
    <lineage>
        <taxon>Eukaryota</taxon>
        <taxon>Fungi</taxon>
        <taxon>Dikarya</taxon>
        <taxon>Ascomycota</taxon>
        <taxon>Pezizomycotina</taxon>
        <taxon>Dothideomycetes</taxon>
        <taxon>Dothideomycetes incertae sedis</taxon>
        <taxon>Botryosphaeriales</taxon>
        <taxon>Botryosphaeriaceae</taxon>
        <taxon>Macrophomina</taxon>
    </lineage>
</organism>
<accession>A0ABQ8G1B4</accession>
<comment type="caution">
    <text evidence="1">The sequence shown here is derived from an EMBL/GenBank/DDBJ whole genome shotgun (WGS) entry which is preliminary data.</text>
</comment>